<dbReference type="PANTHER" id="PTHR46580">
    <property type="entry name" value="SENSOR KINASE-RELATED"/>
    <property type="match status" value="1"/>
</dbReference>
<proteinExistence type="predicted"/>
<dbReference type="EMBL" id="CP029553">
    <property type="protein sequence ID" value="AWN47476.1"/>
    <property type="molecule type" value="Genomic_DNA"/>
</dbReference>
<keyword evidence="1" id="KW-0732">Signal</keyword>
<reference evidence="2 3" key="1">
    <citation type="submission" date="2018-05" db="EMBL/GenBank/DDBJ databases">
        <title>Complete Genome Sequence of Methylobacterium sp. 17Sr1-28.</title>
        <authorList>
            <person name="Srinivasan S."/>
        </authorList>
    </citation>
    <scope>NUCLEOTIDE SEQUENCE [LARGE SCALE GENOMIC DNA]</scope>
    <source>
        <strain evidence="2 3">17Sr1-28</strain>
    </source>
</reference>
<dbReference type="KEGG" id="mtea:DK419_15110"/>
<accession>A0A2U8WQB1</accession>
<protein>
    <recommendedName>
        <fullName evidence="4">Peptidase M64</fullName>
    </recommendedName>
</protein>
<dbReference type="Gene3D" id="2.40.128.340">
    <property type="match status" value="3"/>
</dbReference>
<evidence type="ECO:0000313" key="2">
    <source>
        <dbReference type="EMBL" id="AWN47476.1"/>
    </source>
</evidence>
<dbReference type="Pfam" id="PF13517">
    <property type="entry name" value="FG-GAP_3"/>
    <property type="match status" value="3"/>
</dbReference>
<dbReference type="OrthoDB" id="8004234at2"/>
<evidence type="ECO:0008006" key="4">
    <source>
        <dbReference type="Google" id="ProtNLM"/>
    </source>
</evidence>
<dbReference type="Gene3D" id="3.40.390.10">
    <property type="entry name" value="Collagenase (Catalytic Domain)"/>
    <property type="match status" value="1"/>
</dbReference>
<dbReference type="Pfam" id="PF09471">
    <property type="entry name" value="Peptidase_M64"/>
    <property type="match status" value="1"/>
</dbReference>
<evidence type="ECO:0000313" key="3">
    <source>
        <dbReference type="Proteomes" id="UP000245444"/>
    </source>
</evidence>
<dbReference type="InterPro" id="IPR028994">
    <property type="entry name" value="Integrin_alpha_N"/>
</dbReference>
<name>A0A2U8WQB1_9HYPH</name>
<dbReference type="RefSeq" id="WP_109959801.1">
    <property type="nucleotide sequence ID" value="NZ_CP029553.1"/>
</dbReference>
<dbReference type="Proteomes" id="UP000245444">
    <property type="component" value="Chromosome"/>
</dbReference>
<dbReference type="InterPro" id="IPR019026">
    <property type="entry name" value="Peptidase_M64_IgA"/>
</dbReference>
<dbReference type="GO" id="GO:0008237">
    <property type="term" value="F:metallopeptidase activity"/>
    <property type="evidence" value="ECO:0007669"/>
    <property type="project" value="InterPro"/>
</dbReference>
<dbReference type="InterPro" id="IPR024079">
    <property type="entry name" value="MetalloPept_cat_dom_sf"/>
</dbReference>
<dbReference type="InterPro" id="IPR013517">
    <property type="entry name" value="FG-GAP"/>
</dbReference>
<evidence type="ECO:0000256" key="1">
    <source>
        <dbReference type="ARBA" id="ARBA00022729"/>
    </source>
</evidence>
<organism evidence="2 3">
    <name type="scientific">Methylobacterium terrae</name>
    <dbReference type="NCBI Taxonomy" id="2202827"/>
    <lineage>
        <taxon>Bacteria</taxon>
        <taxon>Pseudomonadati</taxon>
        <taxon>Pseudomonadota</taxon>
        <taxon>Alphaproteobacteria</taxon>
        <taxon>Hyphomicrobiales</taxon>
        <taxon>Methylobacteriaceae</taxon>
        <taxon>Methylobacterium</taxon>
    </lineage>
</organism>
<keyword evidence="3" id="KW-1185">Reference proteome</keyword>
<sequence length="648" mass="69986">MATLRNVLNTGSSSNRVDVFFLGDGYTSGELSDKFTSDINAYISYLFDGTANTQPFGRYRNFFNFYAVDTPSVQSGADDVKAGISVDTALDAKYYWDGVTERLLYINESKADAALNSALAGTGIKAEMRYVLVNSTKYGGGGGRYGVYAAGNASAKEIALHEIGHSFAGLADEYGGNTGTYTGSEPTQDNITKDPTGAKWAEWKGYNDPVLGVVGSYQGGYYYDQGIYRPTQDSKMRSLGRPFDPIAKEEFIHGFYALVDPIDRYDDNSGVKLNVNRLNVSVIDPNVINVDWKVNGTTYGNAGGTFDLKSHGLYYGTYTVTARAYDPTDMVRGDRSDLEQSVSWTVTNYIADEGLVDFNGDGRSDILWRDTAGRISEWLTGSDGRITAMPTIGAVGSEWTVQDFGDFNGDGRADILWRDTAGHINQWLMGGDGRVTSAPNVGTVGAEWTVQGTGDFNGDGRSDILWRDTAGHINQWLTGSDGRVTSAPNIGTIGAEWTVQDIGDFNGDGRSDILWRDQAGHINQWLTGSDGRVTSAPNIGTIGAEWTVQGTGDFNGDGRSDILWRDQAGHINQWLTGSDGRVASSPNIGTVGAEWTVQDIGDFNGDGRSDILWRDTAGHVNQWLMGSDGRVASSPNIGTIGAEWTAIA</sequence>
<dbReference type="AlphaFoldDB" id="A0A2U8WQB1"/>
<gene>
    <name evidence="2" type="ORF">DK419_15110</name>
</gene>
<dbReference type="SUPFAM" id="SSF69318">
    <property type="entry name" value="Integrin alpha N-terminal domain"/>
    <property type="match status" value="2"/>
</dbReference>